<name>A0A7C9R9G9_9HYPH</name>
<evidence type="ECO:0000313" key="2">
    <source>
        <dbReference type="Proteomes" id="UP000481252"/>
    </source>
</evidence>
<gene>
    <name evidence="1" type="ORF">G6N74_10270</name>
</gene>
<dbReference type="GO" id="GO:0005975">
    <property type="term" value="P:carbohydrate metabolic process"/>
    <property type="evidence" value="ECO:0007669"/>
    <property type="project" value="InterPro"/>
</dbReference>
<dbReference type="GO" id="GO:0030246">
    <property type="term" value="F:carbohydrate binding"/>
    <property type="evidence" value="ECO:0007669"/>
    <property type="project" value="InterPro"/>
</dbReference>
<dbReference type="Gene3D" id="2.70.98.10">
    <property type="match status" value="1"/>
</dbReference>
<dbReference type="AlphaFoldDB" id="A0A7C9R9G9"/>
<dbReference type="GO" id="GO:0016853">
    <property type="term" value="F:isomerase activity"/>
    <property type="evidence" value="ECO:0007669"/>
    <property type="project" value="InterPro"/>
</dbReference>
<dbReference type="InterPro" id="IPR008183">
    <property type="entry name" value="Aldose_1/G6P_1-epimerase"/>
</dbReference>
<reference evidence="1 2" key="1">
    <citation type="submission" date="2020-02" db="EMBL/GenBank/DDBJ databases">
        <title>Genome sequence of the type strain CGMCC 1.15528 of Mesorhizobium zhangyense.</title>
        <authorList>
            <person name="Gao J."/>
            <person name="Sun J."/>
        </authorList>
    </citation>
    <scope>NUCLEOTIDE SEQUENCE [LARGE SCALE GENOMIC DNA]</scope>
    <source>
        <strain evidence="1 2">CGMCC 1.15528</strain>
    </source>
</reference>
<sequence length="313" mass="33629">MSSVDLDPVLLRYGDYALAMDVALGSSLLSLDWTAPDGRSHALLVPSVADGVPFKAGCFVMAPFANRIADGSFSFDGRTIRFPLNRPAENNAIHGLSRDRKWTFTERTASRLSTRDECRDAASGYDYDLTQTVEIDTEGVGFSLVITNRSAKRLPFGLGYHPWFTRTPKARLSFHADTSFTRSARGLPEAACDSAGICDFSVPVALGSLGWLDAHFANWSPRTAVLDLPEMAVRITLSASGCLGNLQVFAPDDRAVVCIEPVSHVPNVCNTPAFARFGDLTVLEAGESLSGSMRIAASQLESSQTSSTGDPNA</sequence>
<dbReference type="Proteomes" id="UP000481252">
    <property type="component" value="Unassembled WGS sequence"/>
</dbReference>
<accession>A0A7C9R9G9</accession>
<evidence type="ECO:0008006" key="3">
    <source>
        <dbReference type="Google" id="ProtNLM"/>
    </source>
</evidence>
<dbReference type="SUPFAM" id="SSF74650">
    <property type="entry name" value="Galactose mutarotase-like"/>
    <property type="match status" value="1"/>
</dbReference>
<proteinExistence type="predicted"/>
<organism evidence="1 2">
    <name type="scientific">Mesorhizobium zhangyense</name>
    <dbReference type="NCBI Taxonomy" id="1776730"/>
    <lineage>
        <taxon>Bacteria</taxon>
        <taxon>Pseudomonadati</taxon>
        <taxon>Pseudomonadota</taxon>
        <taxon>Alphaproteobacteria</taxon>
        <taxon>Hyphomicrobiales</taxon>
        <taxon>Phyllobacteriaceae</taxon>
        <taxon>Mesorhizobium</taxon>
    </lineage>
</organism>
<protein>
    <recommendedName>
        <fullName evidence="3">Aldose 1-epimerase</fullName>
    </recommendedName>
</protein>
<dbReference type="EMBL" id="JAAKZG010000004">
    <property type="protein sequence ID" value="NGN41453.1"/>
    <property type="molecule type" value="Genomic_DNA"/>
</dbReference>
<evidence type="ECO:0000313" key="1">
    <source>
        <dbReference type="EMBL" id="NGN41453.1"/>
    </source>
</evidence>
<dbReference type="InterPro" id="IPR011013">
    <property type="entry name" value="Gal_mutarotase_sf_dom"/>
</dbReference>
<dbReference type="InterPro" id="IPR014718">
    <property type="entry name" value="GH-type_carb-bd"/>
</dbReference>
<dbReference type="RefSeq" id="WP_165116962.1">
    <property type="nucleotide sequence ID" value="NZ_JAAKZG010000004.1"/>
</dbReference>
<comment type="caution">
    <text evidence="1">The sequence shown here is derived from an EMBL/GenBank/DDBJ whole genome shotgun (WGS) entry which is preliminary data.</text>
</comment>
<dbReference type="Pfam" id="PF01263">
    <property type="entry name" value="Aldose_epim"/>
    <property type="match status" value="1"/>
</dbReference>
<keyword evidence="2" id="KW-1185">Reference proteome</keyword>